<evidence type="ECO:0000256" key="2">
    <source>
        <dbReference type="ARBA" id="ARBA00008276"/>
    </source>
</evidence>
<dbReference type="NCBIfam" id="TIGR01499">
    <property type="entry name" value="folC"/>
    <property type="match status" value="1"/>
</dbReference>
<dbReference type="InterPro" id="IPR001645">
    <property type="entry name" value="Folylpolyglutamate_synth"/>
</dbReference>
<evidence type="ECO:0000256" key="3">
    <source>
        <dbReference type="ARBA" id="ARBA00013025"/>
    </source>
</evidence>
<evidence type="ECO:0000256" key="11">
    <source>
        <dbReference type="PIRNR" id="PIRNR001563"/>
    </source>
</evidence>
<proteinExistence type="inferred from homology"/>
<keyword evidence="8" id="KW-0460">Magnesium</keyword>
<evidence type="ECO:0000259" key="12">
    <source>
        <dbReference type="Pfam" id="PF02875"/>
    </source>
</evidence>
<feature type="domain" description="Mur ligase central" evidence="13">
    <location>
        <begin position="44"/>
        <end position="266"/>
    </location>
</feature>
<accession>A0A975AWL7</accession>
<dbReference type="AlphaFoldDB" id="A0A975AWL7"/>
<keyword evidence="6 11" id="KW-0547">Nucleotide-binding</keyword>
<dbReference type="InterPro" id="IPR004101">
    <property type="entry name" value="Mur_ligase_C"/>
</dbReference>
<evidence type="ECO:0000256" key="4">
    <source>
        <dbReference type="ARBA" id="ARBA00022598"/>
    </source>
</evidence>
<dbReference type="InterPro" id="IPR036565">
    <property type="entry name" value="Mur-like_cat_sf"/>
</dbReference>
<dbReference type="PIRSF" id="PIRSF001563">
    <property type="entry name" value="Folylpolyglu_synth"/>
    <property type="match status" value="1"/>
</dbReference>
<comment type="similarity">
    <text evidence="2 11">Belongs to the folylpolyglutamate synthase family.</text>
</comment>
<dbReference type="SUPFAM" id="SSF53623">
    <property type="entry name" value="MurD-like peptide ligases, catalytic domain"/>
    <property type="match status" value="1"/>
</dbReference>
<feature type="domain" description="Mur ligase C-terminal" evidence="12">
    <location>
        <begin position="293"/>
        <end position="409"/>
    </location>
</feature>
<reference evidence="14" key="1">
    <citation type="submission" date="2020-08" db="EMBL/GenBank/DDBJ databases">
        <title>Genomic insights into the carbon and energy metabolism of the first obligate autotrophic acetogenic bacterium Aceticella autotrophica gen. nov., sp. nov.</title>
        <authorList>
            <person name="Toshchakov S.V."/>
            <person name="Elcheninov A.G."/>
            <person name="Kublanov I.V."/>
            <person name="Frolov E.N."/>
            <person name="Lebedinsky A.V."/>
        </authorList>
    </citation>
    <scope>NUCLEOTIDE SEQUENCE</scope>
    <source>
        <strain evidence="14">3443-3Ac</strain>
    </source>
</reference>
<comment type="catalytic activity">
    <reaction evidence="10">
        <text>(6S)-5,6,7,8-tetrahydrofolyl-(gamma-L-Glu)(n) + L-glutamate + ATP = (6S)-5,6,7,8-tetrahydrofolyl-(gamma-L-Glu)(n+1) + ADP + phosphate + H(+)</text>
        <dbReference type="Rhea" id="RHEA:10580"/>
        <dbReference type="Rhea" id="RHEA-COMP:14738"/>
        <dbReference type="Rhea" id="RHEA-COMP:14740"/>
        <dbReference type="ChEBI" id="CHEBI:15378"/>
        <dbReference type="ChEBI" id="CHEBI:29985"/>
        <dbReference type="ChEBI" id="CHEBI:30616"/>
        <dbReference type="ChEBI" id="CHEBI:43474"/>
        <dbReference type="ChEBI" id="CHEBI:141005"/>
        <dbReference type="ChEBI" id="CHEBI:456216"/>
        <dbReference type="EC" id="6.3.2.17"/>
    </reaction>
</comment>
<gene>
    <name evidence="14" type="ORF">ACETAC_02750</name>
</gene>
<dbReference type="RefSeq" id="WP_284680544.1">
    <property type="nucleotide sequence ID" value="NZ_CP060096.1"/>
</dbReference>
<organism evidence="14 15">
    <name type="scientific">Aceticella autotrophica</name>
    <dbReference type="NCBI Taxonomy" id="2755338"/>
    <lineage>
        <taxon>Bacteria</taxon>
        <taxon>Bacillati</taxon>
        <taxon>Bacillota</taxon>
        <taxon>Clostridia</taxon>
        <taxon>Thermoanaerobacterales</taxon>
        <taxon>Thermoanaerobacteraceae</taxon>
        <taxon>Aceticella</taxon>
    </lineage>
</organism>
<dbReference type="FunFam" id="3.40.1190.10:FF:000011">
    <property type="entry name" value="Folylpolyglutamate synthase/dihydrofolate synthase"/>
    <property type="match status" value="1"/>
</dbReference>
<dbReference type="PANTHER" id="PTHR11136">
    <property type="entry name" value="FOLYLPOLYGLUTAMATE SYNTHASE-RELATED"/>
    <property type="match status" value="1"/>
</dbReference>
<dbReference type="GO" id="GO:0008841">
    <property type="term" value="F:dihydrofolate synthase activity"/>
    <property type="evidence" value="ECO:0007669"/>
    <property type="project" value="TreeGrafter"/>
</dbReference>
<dbReference type="Proteomes" id="UP000671913">
    <property type="component" value="Chromosome"/>
</dbReference>
<keyword evidence="5" id="KW-0479">Metal-binding</keyword>
<evidence type="ECO:0000259" key="13">
    <source>
        <dbReference type="Pfam" id="PF08245"/>
    </source>
</evidence>
<dbReference type="EMBL" id="CP060096">
    <property type="protein sequence ID" value="QSZ27826.1"/>
    <property type="molecule type" value="Genomic_DNA"/>
</dbReference>
<dbReference type="GO" id="GO:0005524">
    <property type="term" value="F:ATP binding"/>
    <property type="evidence" value="ECO:0007669"/>
    <property type="project" value="UniProtKB-KW"/>
</dbReference>
<dbReference type="Pfam" id="PF02875">
    <property type="entry name" value="Mur_ligase_C"/>
    <property type="match status" value="1"/>
</dbReference>
<dbReference type="Gene3D" id="3.40.1190.10">
    <property type="entry name" value="Mur-like, catalytic domain"/>
    <property type="match status" value="1"/>
</dbReference>
<dbReference type="KEGG" id="aaut:ACETAC_02750"/>
<dbReference type="Gene3D" id="3.90.190.20">
    <property type="entry name" value="Mur ligase, C-terminal domain"/>
    <property type="match status" value="1"/>
</dbReference>
<name>A0A975AWL7_9THEO</name>
<dbReference type="InterPro" id="IPR013221">
    <property type="entry name" value="Mur_ligase_cen"/>
</dbReference>
<evidence type="ECO:0000256" key="1">
    <source>
        <dbReference type="ARBA" id="ARBA00001946"/>
    </source>
</evidence>
<keyword evidence="15" id="KW-1185">Reference proteome</keyword>
<evidence type="ECO:0000313" key="15">
    <source>
        <dbReference type="Proteomes" id="UP000671913"/>
    </source>
</evidence>
<dbReference type="GO" id="GO:0005737">
    <property type="term" value="C:cytoplasm"/>
    <property type="evidence" value="ECO:0007669"/>
    <property type="project" value="TreeGrafter"/>
</dbReference>
<comment type="cofactor">
    <cofactor evidence="1">
        <name>Mg(2+)</name>
        <dbReference type="ChEBI" id="CHEBI:18420"/>
    </cofactor>
</comment>
<dbReference type="InterPro" id="IPR018109">
    <property type="entry name" value="Folylpolyglutamate_synth_CS"/>
</dbReference>
<dbReference type="GO" id="GO:0004326">
    <property type="term" value="F:tetrahydrofolylpolyglutamate synthase activity"/>
    <property type="evidence" value="ECO:0007669"/>
    <property type="project" value="UniProtKB-EC"/>
</dbReference>
<keyword evidence="4 11" id="KW-0436">Ligase</keyword>
<sequence length="429" mass="48431">MDYQEAMDYINNTNKFGIKLGLDIISKILKNMGNPEKNLKIIHVAGTNGKGSTCSFLSHILRCASYKVGLYTSPYLECFEERLRINGENIPKEKLVYYVEYIKPIIDKIIEEGYDCPTEFELITAIAFKYFYDEEVDFVVLEVGLGGRFDATNAIEKSLLSIITTIDYDHMDRLGNTIEGIAYEKAGIIKQNGNVVSCFQNIGALNVIKDVCKDKNATLTILDKEDINIKEMTSYKQIFDFKGFKSLEIRLIGKHQVYNASLAVLAIINLKKYNINIDEECIRKGLVDTTWPGRLEVISRSPLVVIDGAHNLQGIRVLKDALELFTYKKLILVVGMLRDKDTENMLNLIVPEADIVIATMPISDRAYTAEELSKRIKRADVVHFEDIDAAARYALSKADSDDMVLFSGSLYMIGHLRSILKNVIFSSSH</sequence>
<evidence type="ECO:0000256" key="8">
    <source>
        <dbReference type="ARBA" id="ARBA00022842"/>
    </source>
</evidence>
<evidence type="ECO:0000313" key="14">
    <source>
        <dbReference type="EMBL" id="QSZ27826.1"/>
    </source>
</evidence>
<dbReference type="PANTHER" id="PTHR11136:SF0">
    <property type="entry name" value="DIHYDROFOLATE SYNTHETASE-RELATED"/>
    <property type="match status" value="1"/>
</dbReference>
<protein>
    <recommendedName>
        <fullName evidence="3">tetrahydrofolate synthase</fullName>
        <ecNumber evidence="3">6.3.2.17</ecNumber>
    </recommendedName>
    <alternativeName>
        <fullName evidence="9">Tetrahydrofolylpolyglutamate synthase</fullName>
    </alternativeName>
</protein>
<evidence type="ECO:0000256" key="5">
    <source>
        <dbReference type="ARBA" id="ARBA00022723"/>
    </source>
</evidence>
<evidence type="ECO:0000256" key="9">
    <source>
        <dbReference type="ARBA" id="ARBA00030592"/>
    </source>
</evidence>
<evidence type="ECO:0000256" key="7">
    <source>
        <dbReference type="ARBA" id="ARBA00022840"/>
    </source>
</evidence>
<evidence type="ECO:0000256" key="10">
    <source>
        <dbReference type="ARBA" id="ARBA00047493"/>
    </source>
</evidence>
<evidence type="ECO:0000256" key="6">
    <source>
        <dbReference type="ARBA" id="ARBA00022741"/>
    </source>
</evidence>
<dbReference type="EC" id="6.3.2.17" evidence="3"/>
<dbReference type="SUPFAM" id="SSF53244">
    <property type="entry name" value="MurD-like peptide ligases, peptide-binding domain"/>
    <property type="match status" value="1"/>
</dbReference>
<dbReference type="GO" id="GO:0046872">
    <property type="term" value="F:metal ion binding"/>
    <property type="evidence" value="ECO:0007669"/>
    <property type="project" value="UniProtKB-KW"/>
</dbReference>
<keyword evidence="7 11" id="KW-0067">ATP-binding</keyword>
<dbReference type="InterPro" id="IPR036615">
    <property type="entry name" value="Mur_ligase_C_dom_sf"/>
</dbReference>
<dbReference type="PROSITE" id="PS01011">
    <property type="entry name" value="FOLYLPOLYGLU_SYNT_1"/>
    <property type="match status" value="1"/>
</dbReference>
<dbReference type="Pfam" id="PF08245">
    <property type="entry name" value="Mur_ligase_M"/>
    <property type="match status" value="1"/>
</dbReference>